<evidence type="ECO:0000313" key="2">
    <source>
        <dbReference type="EMBL" id="KAH0534167.1"/>
    </source>
</evidence>
<feature type="compositionally biased region" description="Basic and acidic residues" evidence="1">
    <location>
        <begin position="364"/>
        <end position="374"/>
    </location>
</feature>
<dbReference type="Proteomes" id="UP000698800">
    <property type="component" value="Unassembled WGS sequence"/>
</dbReference>
<feature type="compositionally biased region" description="Low complexity" evidence="1">
    <location>
        <begin position="41"/>
        <end position="62"/>
    </location>
</feature>
<feature type="compositionally biased region" description="Low complexity" evidence="1">
    <location>
        <begin position="186"/>
        <end position="208"/>
    </location>
</feature>
<dbReference type="EMBL" id="JAGHQL010000264">
    <property type="protein sequence ID" value="KAH0534167.1"/>
    <property type="molecule type" value="Genomic_DNA"/>
</dbReference>
<feature type="region of interest" description="Disordered" evidence="1">
    <location>
        <begin position="573"/>
        <end position="593"/>
    </location>
</feature>
<dbReference type="OrthoDB" id="5420391at2759"/>
<evidence type="ECO:0000313" key="3">
    <source>
        <dbReference type="Proteomes" id="UP000698800"/>
    </source>
</evidence>
<gene>
    <name evidence="2" type="ORF">FGG08_007236</name>
</gene>
<feature type="compositionally biased region" description="Polar residues" evidence="1">
    <location>
        <begin position="175"/>
        <end position="185"/>
    </location>
</feature>
<feature type="compositionally biased region" description="Pro residues" evidence="1">
    <location>
        <begin position="424"/>
        <end position="435"/>
    </location>
</feature>
<evidence type="ECO:0008006" key="4">
    <source>
        <dbReference type="Google" id="ProtNLM"/>
    </source>
</evidence>
<proteinExistence type="predicted"/>
<organism evidence="2 3">
    <name type="scientific">Glutinoglossum americanum</name>
    <dbReference type="NCBI Taxonomy" id="1670608"/>
    <lineage>
        <taxon>Eukaryota</taxon>
        <taxon>Fungi</taxon>
        <taxon>Dikarya</taxon>
        <taxon>Ascomycota</taxon>
        <taxon>Pezizomycotina</taxon>
        <taxon>Geoglossomycetes</taxon>
        <taxon>Geoglossales</taxon>
        <taxon>Geoglossaceae</taxon>
        <taxon>Glutinoglossum</taxon>
    </lineage>
</organism>
<name>A0A9P8HWR0_9PEZI</name>
<feature type="compositionally biased region" description="Low complexity" evidence="1">
    <location>
        <begin position="244"/>
        <end position="266"/>
    </location>
</feature>
<comment type="caution">
    <text evidence="2">The sequence shown here is derived from an EMBL/GenBank/DDBJ whole genome shotgun (WGS) entry which is preliminary data.</text>
</comment>
<keyword evidence="3" id="KW-1185">Reference proteome</keyword>
<dbReference type="PANTHER" id="PTHR42084:SF1">
    <property type="entry name" value="SERINE_THREONINE-PROTEIN KINASE PPK6"/>
    <property type="match status" value="1"/>
</dbReference>
<protein>
    <recommendedName>
        <fullName evidence="4">Serine/threonine-protein kinase ppk6</fullName>
    </recommendedName>
</protein>
<feature type="region of interest" description="Disordered" evidence="1">
    <location>
        <begin position="41"/>
        <end position="446"/>
    </location>
</feature>
<dbReference type="AlphaFoldDB" id="A0A9P8HWR0"/>
<sequence length="667" mass="71089">MSVDLLSEFDAFYQGPRQAATGAPSGSSTLSFFDDLLSLDSTPASSATTTNATSTTTGNTGAQHIPWPHQSPERSVPKAAATTGPWGGSGSFSTQSGGNPALAETSLSEQDDSDDQWGDFESFETAAVKPASPITDPSRPLTSPQKATSAYERFASPPSVGLPQASKMAIHSKARLSTTPPKTSYAQFASNAQARSNNRQRSSSLRNQVFPDPQPQRTKPVTEVLFDATAEALGNDDEFGDFETSVSPQPTASAPSTSSRSRASSRTFKGPALSVDSGLAVNPTPSPYPKAPKSPSFQERNPFAGMSISTVPAPKVEKEKGSNSPTPITAWPSFESPKPAPYKDSPGPEDESIDGWGDFIESPTKADKNQRRDSSAGWIFPAPGAPEAPLKILPKPINSTPPTSDKDASRAANNKTSGSTPSTPSTPFPSNPEPAPIRTSSRAIPPTNVPPPSILLSLFPSLFNLPQSSLISPLFDRSPAVKTRVFTNPSTVSFLKAYLALATVAAHIIAARKLRWKRDTHLAQGTKIGPATRGGGGMKLTGVDRAESLREDREVAEVVRAWKEQLGSLRSAVSITNGGGDSAPKTPRALPPIPEITLTPTILTAPPSSGGLKSPNHCALCGLNRDERVDRVDVDVEDTFGEFWIEFWGHRTCRNFWEEHRERLAQR</sequence>
<feature type="compositionally biased region" description="Acidic residues" evidence="1">
    <location>
        <begin position="109"/>
        <end position="122"/>
    </location>
</feature>
<evidence type="ECO:0000256" key="1">
    <source>
        <dbReference type="SAM" id="MobiDB-lite"/>
    </source>
</evidence>
<accession>A0A9P8HWR0</accession>
<reference evidence="2" key="1">
    <citation type="submission" date="2021-03" db="EMBL/GenBank/DDBJ databases">
        <title>Comparative genomics and phylogenomic investigation of the class Geoglossomycetes provide insights into ecological specialization and systematics.</title>
        <authorList>
            <person name="Melie T."/>
            <person name="Pirro S."/>
            <person name="Miller A.N."/>
            <person name="Quandt A."/>
        </authorList>
    </citation>
    <scope>NUCLEOTIDE SEQUENCE</scope>
    <source>
        <strain evidence="2">GBOQ0MN5Z8</strain>
    </source>
</reference>
<dbReference type="PANTHER" id="PTHR42084">
    <property type="entry name" value="YALI0E26631P"/>
    <property type="match status" value="1"/>
</dbReference>